<dbReference type="Gene3D" id="1.10.357.10">
    <property type="entry name" value="Tetracycline Repressor, domain 2"/>
    <property type="match status" value="1"/>
</dbReference>
<dbReference type="RefSeq" id="WP_114067559.1">
    <property type="nucleotide sequence ID" value="NZ_CP030850.1"/>
</dbReference>
<organism evidence="7 8">
    <name type="scientific">Runella rosea</name>
    <dbReference type="NCBI Taxonomy" id="2259595"/>
    <lineage>
        <taxon>Bacteria</taxon>
        <taxon>Pseudomonadati</taxon>
        <taxon>Bacteroidota</taxon>
        <taxon>Cytophagia</taxon>
        <taxon>Cytophagales</taxon>
        <taxon>Spirosomataceae</taxon>
        <taxon>Runella</taxon>
    </lineage>
</organism>
<evidence type="ECO:0000256" key="5">
    <source>
        <dbReference type="PROSITE-ProRule" id="PRU00335"/>
    </source>
</evidence>
<protein>
    <submittedName>
        <fullName evidence="7">TetR/AcrR family transcriptional regulator</fullName>
    </submittedName>
</protein>
<dbReference type="InterPro" id="IPR001647">
    <property type="entry name" value="HTH_TetR"/>
</dbReference>
<proteinExistence type="predicted"/>
<evidence type="ECO:0000256" key="3">
    <source>
        <dbReference type="ARBA" id="ARBA00023125"/>
    </source>
</evidence>
<keyword evidence="8" id="KW-1185">Reference proteome</keyword>
<evidence type="ECO:0000313" key="8">
    <source>
        <dbReference type="Proteomes" id="UP000251993"/>
    </source>
</evidence>
<feature type="domain" description="HTH tetR-type" evidence="6">
    <location>
        <begin position="1"/>
        <end position="59"/>
    </location>
</feature>
<name>A0A344TJF6_9BACT</name>
<dbReference type="PROSITE" id="PS50977">
    <property type="entry name" value="HTH_TETR_2"/>
    <property type="match status" value="1"/>
</dbReference>
<evidence type="ECO:0000259" key="6">
    <source>
        <dbReference type="PROSITE" id="PS50977"/>
    </source>
</evidence>
<evidence type="ECO:0000256" key="1">
    <source>
        <dbReference type="ARBA" id="ARBA00022491"/>
    </source>
</evidence>
<keyword evidence="3 5" id="KW-0238">DNA-binding</keyword>
<evidence type="ECO:0000256" key="2">
    <source>
        <dbReference type="ARBA" id="ARBA00023015"/>
    </source>
</evidence>
<evidence type="ECO:0000313" key="7">
    <source>
        <dbReference type="EMBL" id="AXE18777.1"/>
    </source>
</evidence>
<gene>
    <name evidence="7" type="ORF">DR864_13975</name>
</gene>
<dbReference type="GO" id="GO:0000976">
    <property type="term" value="F:transcription cis-regulatory region binding"/>
    <property type="evidence" value="ECO:0007669"/>
    <property type="project" value="TreeGrafter"/>
</dbReference>
<dbReference type="InterPro" id="IPR009057">
    <property type="entry name" value="Homeodomain-like_sf"/>
</dbReference>
<dbReference type="SUPFAM" id="SSF46689">
    <property type="entry name" value="Homeodomain-like"/>
    <property type="match status" value="1"/>
</dbReference>
<dbReference type="GO" id="GO:0003700">
    <property type="term" value="F:DNA-binding transcription factor activity"/>
    <property type="evidence" value="ECO:0007669"/>
    <property type="project" value="TreeGrafter"/>
</dbReference>
<dbReference type="KEGG" id="run:DR864_13975"/>
<evidence type="ECO:0000256" key="4">
    <source>
        <dbReference type="ARBA" id="ARBA00023163"/>
    </source>
</evidence>
<dbReference type="AlphaFoldDB" id="A0A344TJF6"/>
<dbReference type="OrthoDB" id="881297at2"/>
<dbReference type="Pfam" id="PF00440">
    <property type="entry name" value="TetR_N"/>
    <property type="match status" value="1"/>
</dbReference>
<dbReference type="PRINTS" id="PR00455">
    <property type="entry name" value="HTHTETR"/>
</dbReference>
<accession>A0A344TJF6</accession>
<keyword evidence="2" id="KW-0805">Transcription regulation</keyword>
<keyword evidence="1" id="KW-0678">Repressor</keyword>
<dbReference type="PANTHER" id="PTHR30055">
    <property type="entry name" value="HTH-TYPE TRANSCRIPTIONAL REGULATOR RUTR"/>
    <property type="match status" value="1"/>
</dbReference>
<keyword evidence="4" id="KW-0804">Transcription</keyword>
<feature type="DNA-binding region" description="H-T-H motif" evidence="5">
    <location>
        <begin position="22"/>
        <end position="41"/>
    </location>
</feature>
<dbReference type="EMBL" id="CP030850">
    <property type="protein sequence ID" value="AXE18777.1"/>
    <property type="molecule type" value="Genomic_DNA"/>
</dbReference>
<reference evidence="7 8" key="1">
    <citation type="submission" date="2018-07" db="EMBL/GenBank/DDBJ databases">
        <title>Genome sequencing of Runella.</title>
        <authorList>
            <person name="Baek M.-G."/>
            <person name="Yi H."/>
        </authorList>
    </citation>
    <scope>NUCLEOTIDE SEQUENCE [LARGE SCALE GENOMIC DNA]</scope>
    <source>
        <strain evidence="7 8">HYN0085</strain>
    </source>
</reference>
<dbReference type="PANTHER" id="PTHR30055:SF175">
    <property type="entry name" value="HTH-TYPE TRANSCRIPTIONAL REPRESSOR KSTR2"/>
    <property type="match status" value="1"/>
</dbReference>
<sequence>MRERILEKAQELFFRFGVKSVTMDDIARELGISKKTIYQHFEDKNSMVCAGVKHHFECDHFIAEKIHNEAPNPIAEAVMGAEMMRQTMSGLNPSAIFDIKKYYPQAWDMFSQYKKEFVLDLIRRNIKKGIEMGLYRSNVNAEVIARLRLEQVEMGLDPYIFPVGQFNPLDTQLELLDHFLRGIVTPEGLELYEEYTKTQLSVSISLSALLNTKSTY</sequence>
<dbReference type="Proteomes" id="UP000251993">
    <property type="component" value="Chromosome"/>
</dbReference>
<dbReference type="InterPro" id="IPR050109">
    <property type="entry name" value="HTH-type_TetR-like_transc_reg"/>
</dbReference>